<comment type="caution">
    <text evidence="12">The sequence shown here is derived from an EMBL/GenBank/DDBJ whole genome shotgun (WGS) entry which is preliminary data.</text>
</comment>
<evidence type="ECO:0000313" key="13">
    <source>
        <dbReference type="Proteomes" id="UP001629113"/>
    </source>
</evidence>
<dbReference type="SMART" id="SM00382">
    <property type="entry name" value="AAA"/>
    <property type="match status" value="2"/>
</dbReference>
<name>A0ABR4P3J6_9HELO</name>
<dbReference type="EMBL" id="JBFCZG010000010">
    <property type="protein sequence ID" value="KAL3417886.1"/>
    <property type="molecule type" value="Genomic_DNA"/>
</dbReference>
<evidence type="ECO:0000256" key="5">
    <source>
        <dbReference type="ARBA" id="ARBA00022737"/>
    </source>
</evidence>
<feature type="transmembrane region" description="Helical" evidence="10">
    <location>
        <begin position="358"/>
        <end position="377"/>
    </location>
</feature>
<feature type="domain" description="ABC transporter" evidence="11">
    <location>
        <begin position="475"/>
        <end position="710"/>
    </location>
</feature>
<evidence type="ECO:0000256" key="1">
    <source>
        <dbReference type="ARBA" id="ARBA00004141"/>
    </source>
</evidence>
<evidence type="ECO:0000256" key="9">
    <source>
        <dbReference type="ARBA" id="ARBA00023136"/>
    </source>
</evidence>
<accession>A0ABR4P3J6</accession>
<dbReference type="PANTHER" id="PTHR19229:SF36">
    <property type="entry name" value="ATP-BINDING CASSETTE SUB-FAMILY A MEMBER 2"/>
    <property type="match status" value="1"/>
</dbReference>
<feature type="transmembrane region" description="Helical" evidence="10">
    <location>
        <begin position="1225"/>
        <end position="1246"/>
    </location>
</feature>
<evidence type="ECO:0000256" key="6">
    <source>
        <dbReference type="ARBA" id="ARBA00022741"/>
    </source>
</evidence>
<dbReference type="Pfam" id="PF12698">
    <property type="entry name" value="ABC2_membrane_3"/>
    <property type="match status" value="1"/>
</dbReference>
<feature type="transmembrane region" description="Helical" evidence="10">
    <location>
        <begin position="326"/>
        <end position="346"/>
    </location>
</feature>
<feature type="transmembrane region" description="Helical" evidence="10">
    <location>
        <begin position="1031"/>
        <end position="1051"/>
    </location>
</feature>
<feature type="transmembrane region" description="Helical" evidence="10">
    <location>
        <begin position="828"/>
        <end position="849"/>
    </location>
</feature>
<feature type="transmembrane region" description="Helical" evidence="10">
    <location>
        <begin position="1114"/>
        <end position="1134"/>
    </location>
</feature>
<feature type="transmembrane region" description="Helical" evidence="10">
    <location>
        <begin position="241"/>
        <end position="264"/>
    </location>
</feature>
<keyword evidence="8 10" id="KW-1133">Transmembrane helix</keyword>
<gene>
    <name evidence="12" type="ORF">PVAG01_10896</name>
</gene>
<evidence type="ECO:0000256" key="10">
    <source>
        <dbReference type="SAM" id="Phobius"/>
    </source>
</evidence>
<dbReference type="InterPro" id="IPR003439">
    <property type="entry name" value="ABC_transporter-like_ATP-bd"/>
</dbReference>
<protein>
    <submittedName>
        <fullName evidence="12">ABC transporter</fullName>
    </submittedName>
</protein>
<feature type="transmembrane region" description="Helical" evidence="10">
    <location>
        <begin position="298"/>
        <end position="320"/>
    </location>
</feature>
<comment type="similarity">
    <text evidence="2">Belongs to the ABC transporter superfamily. ABCA family.</text>
</comment>
<comment type="subcellular location">
    <subcellularLocation>
        <location evidence="1">Membrane</location>
        <topology evidence="1">Multi-pass membrane protein</topology>
    </subcellularLocation>
</comment>
<evidence type="ECO:0000256" key="2">
    <source>
        <dbReference type="ARBA" id="ARBA00008869"/>
    </source>
</evidence>
<dbReference type="Pfam" id="PF00005">
    <property type="entry name" value="ABC_tran"/>
    <property type="match status" value="2"/>
</dbReference>
<proteinExistence type="inferred from homology"/>
<dbReference type="InterPro" id="IPR017871">
    <property type="entry name" value="ABC_transporter-like_CS"/>
</dbReference>
<dbReference type="Gene3D" id="3.40.50.300">
    <property type="entry name" value="P-loop containing nucleotide triphosphate hydrolases"/>
    <property type="match status" value="2"/>
</dbReference>
<feature type="transmembrane region" description="Helical" evidence="10">
    <location>
        <begin position="1140"/>
        <end position="1161"/>
    </location>
</feature>
<dbReference type="InterPro" id="IPR027417">
    <property type="entry name" value="P-loop_NTPase"/>
</dbReference>
<feature type="transmembrane region" description="Helical" evidence="10">
    <location>
        <begin position="433"/>
        <end position="453"/>
    </location>
</feature>
<keyword evidence="6" id="KW-0547">Nucleotide-binding</keyword>
<dbReference type="SUPFAM" id="SSF52540">
    <property type="entry name" value="P-loop containing nucleoside triphosphate hydrolases"/>
    <property type="match status" value="2"/>
</dbReference>
<keyword evidence="4 10" id="KW-0812">Transmembrane</keyword>
<keyword evidence="5" id="KW-0677">Repeat</keyword>
<organism evidence="12 13">
    <name type="scientific">Phlyctema vagabunda</name>
    <dbReference type="NCBI Taxonomy" id="108571"/>
    <lineage>
        <taxon>Eukaryota</taxon>
        <taxon>Fungi</taxon>
        <taxon>Dikarya</taxon>
        <taxon>Ascomycota</taxon>
        <taxon>Pezizomycotina</taxon>
        <taxon>Leotiomycetes</taxon>
        <taxon>Helotiales</taxon>
        <taxon>Dermateaceae</taxon>
        <taxon>Phlyctema</taxon>
    </lineage>
</organism>
<evidence type="ECO:0000313" key="12">
    <source>
        <dbReference type="EMBL" id="KAL3417886.1"/>
    </source>
</evidence>
<reference evidence="12 13" key="1">
    <citation type="submission" date="2024-06" db="EMBL/GenBank/DDBJ databases">
        <title>Complete genome of Phlyctema vagabunda strain 19-DSS-EL-015.</title>
        <authorList>
            <person name="Fiorenzani C."/>
        </authorList>
    </citation>
    <scope>NUCLEOTIDE SEQUENCE [LARGE SCALE GENOMIC DNA]</scope>
    <source>
        <strain evidence="12 13">19-DSS-EL-015</strain>
    </source>
</reference>
<dbReference type="InterPro" id="IPR003593">
    <property type="entry name" value="AAA+_ATPase"/>
</dbReference>
<feature type="transmembrane region" description="Helical" evidence="10">
    <location>
        <begin position="37"/>
        <end position="57"/>
    </location>
</feature>
<dbReference type="CDD" id="cd03263">
    <property type="entry name" value="ABC_subfamily_A"/>
    <property type="match status" value="2"/>
</dbReference>
<evidence type="ECO:0000256" key="7">
    <source>
        <dbReference type="ARBA" id="ARBA00022840"/>
    </source>
</evidence>
<sequence>MAPADKNSSKWRRIYQQTITLSHKNFLIFYASPAATLARAFFFPIFITLALCLLKYLSYNSFNDLMNGGVEISSTPVKGLADAMMDASRYRLVLVRNGTSTVNFNSFVEGINAQTGMASMSVLTTNDPNDLYDLCEQSVTGLSNCYAAVVFRNFDEATVSYAIAIDGIYFESPSDSAWRTGNTFLNQQILPIQWAVDAQIGGFSDLAPPRTRAYSGIIESTQKGEDDNNDESDDVSEVPSAVWLGLIRIFIAPLFILLNIGLVYHLSTFVSKERETSMAELMGAQGVTTVPRIMSTCIAFFLAYLPGLFICSILITQILFTHTSDILFLLLVILSTASLVTSSHFIASMFGKAQTASLFASIGTFALALISMVSGTFTDTLILDLGLTLLFPPMTWTILIKDLAIREIQNKGFALGHQERLTYDDPVQVLDGYLYFVILVVQILVFPFLTYYVERRAWGVNRTAGKIEAQSGVALRCIGLSKTYYSRRPWYWPCITLGRTVKAVQSFDFEIQKGSVNFLLGPNGGGKTTTLRCLAGMLSMDKGSQLLINETENSFGICPQKNVVWEDLTVQQHMDVWKKLKAAALENNVSDSEDVIAECDLIHKTNAAAKTLSGGQIRKLQLAIAFVGGSKICCIDEASSGLDPLSRRNIWSIIQNGFSRRTILATSHFLDEADILSDHIFIVNKGKLICEGPGTSLKARFGNEYEIRASESDVITSKGHYSTSIEATRKIMELESQDLNHSYDLIFPTLEQVFLNVTSDHFVQEQEQSAADTRNKKKEIVVSEELLSGQKEKLKNSDLEVGQPTTLSRQIWVLFTKRYLLLRHTSHLAMYCINLFLPIIVAGVALIYFRKFRDIRTCQMNEDHFKAGLDQFADPTFPFFRSTESPVLSITEGDSAVILGPRTNPIQDDLFTSILGDITLIDQSVSIETRLFKDAPEADQKLLVADINGMVGAISNYSQQYYRGVGIFAETPQTATFFYPADSNSKEVNSRVFALLTNQIANATAERRTARITSATITGMQHVMSSVDGKILPLTALLIIAITAAASIPIIYPAFEKKSRVRALHYCNGVSPFALWTAYLMFDMQFVFVQSLAVWIMLFSGALQRIWYSPGYIFGALLLFGMATALGTYVLSLFVKRAPFAIAAGIHITLFAVYFMAYVLCQVISDKHYLHQSYTYVQVMIGLLSPAANLGRALFISGNVFDILCGQFGRNDISNPFSYDRYGSVYANLIFQIIFLIGFLVIYEYGSSDWIHRTMSFRGSSLTYQKQTEYGSATELVQYGATIGTSNTEPKQILGYHTERIMPLRILDVAHICKSFGNNVAVQNISFDISANETLALLGGNGAGKTTTFNMIRGEIRPDSGDIFVNGRSVSKQLRLARSQMGVCPQHDAVDNLTVRQTLQFYATVKGLRDVKGNVDRVMAALGIAIYENSPAESLSGGTLRKLSVAVALLGNPRILLLDEPSTGQDAGAKRVLWRASQSISADRAILLTTHSMEEAEALASSVAIVGTRMLATGTMEKLQQTYGGRYSIRAIRNPNGSNASDVENTLREKFLDMGLAVIQYTDSHGQISFCLPHDRKKYSKVLLTMEELKGTLDLLNYYSVTGPTLEEVFINVASGGLGPGGV</sequence>
<keyword evidence="3" id="KW-0813">Transport</keyword>
<evidence type="ECO:0000256" key="4">
    <source>
        <dbReference type="ARBA" id="ARBA00022692"/>
    </source>
</evidence>
<dbReference type="PROSITE" id="PS50893">
    <property type="entry name" value="ABC_TRANSPORTER_2"/>
    <property type="match status" value="2"/>
</dbReference>
<dbReference type="PROSITE" id="PS00211">
    <property type="entry name" value="ABC_TRANSPORTER_1"/>
    <property type="match status" value="1"/>
</dbReference>
<keyword evidence="9 10" id="KW-0472">Membrane</keyword>
<dbReference type="InterPro" id="IPR026082">
    <property type="entry name" value="ABCA"/>
</dbReference>
<feature type="transmembrane region" description="Helical" evidence="10">
    <location>
        <begin position="1173"/>
        <end position="1191"/>
    </location>
</feature>
<evidence type="ECO:0000256" key="8">
    <source>
        <dbReference type="ARBA" id="ARBA00022989"/>
    </source>
</evidence>
<feature type="domain" description="ABC transporter" evidence="11">
    <location>
        <begin position="1304"/>
        <end position="1532"/>
    </location>
</feature>
<keyword evidence="7" id="KW-0067">ATP-binding</keyword>
<dbReference type="PANTHER" id="PTHR19229">
    <property type="entry name" value="ATP-BINDING CASSETTE TRANSPORTER SUBFAMILY A ABCA"/>
    <property type="match status" value="1"/>
</dbReference>
<dbReference type="InterPro" id="IPR013525">
    <property type="entry name" value="ABC2_TM"/>
</dbReference>
<keyword evidence="13" id="KW-1185">Reference proteome</keyword>
<dbReference type="Proteomes" id="UP001629113">
    <property type="component" value="Unassembled WGS sequence"/>
</dbReference>
<feature type="transmembrane region" description="Helical" evidence="10">
    <location>
        <begin position="1088"/>
        <end position="1107"/>
    </location>
</feature>
<evidence type="ECO:0000256" key="3">
    <source>
        <dbReference type="ARBA" id="ARBA00022448"/>
    </source>
</evidence>
<evidence type="ECO:0000259" key="11">
    <source>
        <dbReference type="PROSITE" id="PS50893"/>
    </source>
</evidence>